<evidence type="ECO:0000313" key="1">
    <source>
        <dbReference type="EMBL" id="GEL25062.1"/>
    </source>
</evidence>
<comment type="caution">
    <text evidence="1">The sequence shown here is derived from an EMBL/GenBank/DDBJ whole genome shotgun (WGS) entry which is preliminary data.</text>
</comment>
<reference evidence="1 2" key="1">
    <citation type="submission" date="2019-07" db="EMBL/GenBank/DDBJ databases">
        <title>Whole genome shotgun sequence of Pseudonocardia sulfidoxydans NBRC 16205.</title>
        <authorList>
            <person name="Hosoyama A."/>
            <person name="Uohara A."/>
            <person name="Ohji S."/>
            <person name="Ichikawa N."/>
        </authorList>
    </citation>
    <scope>NUCLEOTIDE SEQUENCE [LARGE SCALE GENOMIC DNA]</scope>
    <source>
        <strain evidence="1 2">NBRC 16205</strain>
    </source>
</reference>
<organism evidence="1 2">
    <name type="scientific">Pseudonocardia sulfidoxydans NBRC 16205</name>
    <dbReference type="NCBI Taxonomy" id="1223511"/>
    <lineage>
        <taxon>Bacteria</taxon>
        <taxon>Bacillati</taxon>
        <taxon>Actinomycetota</taxon>
        <taxon>Actinomycetes</taxon>
        <taxon>Pseudonocardiales</taxon>
        <taxon>Pseudonocardiaceae</taxon>
        <taxon>Pseudonocardia</taxon>
    </lineage>
</organism>
<keyword evidence="2" id="KW-1185">Reference proteome</keyword>
<accession>A0A511DJU0</accession>
<dbReference type="RefSeq" id="WP_147110551.1">
    <property type="nucleotide sequence ID" value="NZ_BJVJ01000044.1"/>
</dbReference>
<name>A0A511DJU0_9PSEU</name>
<dbReference type="InterPro" id="IPR006311">
    <property type="entry name" value="TAT_signal"/>
</dbReference>
<sequence length="140" mass="15163">MQPPHTPPPATRRRRWLLIGAAVATWLATIATIGAFSTATAGPLQVDAQAARVVVDSPVYPQSPDGWWACAWQFDCRPTARREPGDPPPLRQIPRGQDVTVVCQFGAYSKIETVDLAGWTATTALHTRTPLPTSCTAFDV</sequence>
<dbReference type="Proteomes" id="UP000321685">
    <property type="component" value="Unassembled WGS sequence"/>
</dbReference>
<evidence type="ECO:0000313" key="2">
    <source>
        <dbReference type="Proteomes" id="UP000321685"/>
    </source>
</evidence>
<dbReference type="PROSITE" id="PS51318">
    <property type="entry name" value="TAT"/>
    <property type="match status" value="1"/>
</dbReference>
<protein>
    <submittedName>
        <fullName evidence="1">Uncharacterized protein</fullName>
    </submittedName>
</protein>
<gene>
    <name evidence="1" type="ORF">PSU4_40160</name>
</gene>
<proteinExistence type="predicted"/>
<dbReference type="AlphaFoldDB" id="A0A511DJU0"/>
<dbReference type="EMBL" id="BJVJ01000044">
    <property type="protein sequence ID" value="GEL25062.1"/>
    <property type="molecule type" value="Genomic_DNA"/>
</dbReference>